<accession>A0A916ZU59</accession>
<proteinExistence type="predicted"/>
<feature type="domain" description="Phytase-like" evidence="2">
    <location>
        <begin position="74"/>
        <end position="325"/>
    </location>
</feature>
<dbReference type="Pfam" id="PF13449">
    <property type="entry name" value="Phytase-like"/>
    <property type="match status" value="1"/>
</dbReference>
<reference evidence="3" key="1">
    <citation type="journal article" date="2014" name="Int. J. Syst. Evol. Microbiol.">
        <title>Complete genome sequence of Corynebacterium casei LMG S-19264T (=DSM 44701T), isolated from a smear-ripened cheese.</title>
        <authorList>
            <consortium name="US DOE Joint Genome Institute (JGI-PGF)"/>
            <person name="Walter F."/>
            <person name="Albersmeier A."/>
            <person name="Kalinowski J."/>
            <person name="Ruckert C."/>
        </authorList>
    </citation>
    <scope>NUCLEOTIDE SEQUENCE</scope>
    <source>
        <strain evidence="3">CGMCC 1.15367</strain>
    </source>
</reference>
<dbReference type="EMBL" id="BMIQ01000006">
    <property type="protein sequence ID" value="GGE13424.1"/>
    <property type="molecule type" value="Genomic_DNA"/>
</dbReference>
<evidence type="ECO:0000259" key="2">
    <source>
        <dbReference type="Pfam" id="PF13449"/>
    </source>
</evidence>
<comment type="caution">
    <text evidence="3">The sequence shown here is derived from an EMBL/GenBank/DDBJ whole genome shotgun (WGS) entry which is preliminary data.</text>
</comment>
<evidence type="ECO:0000256" key="1">
    <source>
        <dbReference type="SAM" id="SignalP"/>
    </source>
</evidence>
<dbReference type="InterPro" id="IPR014567">
    <property type="entry name" value="UCP031900"/>
</dbReference>
<gene>
    <name evidence="3" type="ORF">GCM10011390_35640</name>
</gene>
<dbReference type="PIRSF" id="PIRSF031900">
    <property type="entry name" value="UCP031900"/>
    <property type="match status" value="1"/>
</dbReference>
<feature type="chain" id="PRO_5036770062" description="Phytase-like domain-containing protein" evidence="1">
    <location>
        <begin position="25"/>
        <end position="347"/>
    </location>
</feature>
<dbReference type="RefSeq" id="WP_244639558.1">
    <property type="nucleotide sequence ID" value="NZ_BMIQ01000006.1"/>
</dbReference>
<evidence type="ECO:0000313" key="3">
    <source>
        <dbReference type="EMBL" id="GGE13424.1"/>
    </source>
</evidence>
<dbReference type="AlphaFoldDB" id="A0A916ZU59"/>
<dbReference type="Proteomes" id="UP000644699">
    <property type="component" value="Unassembled WGS sequence"/>
</dbReference>
<dbReference type="InterPro" id="IPR027372">
    <property type="entry name" value="Phytase-like_dom"/>
</dbReference>
<name>A0A916ZU59_9HYPH</name>
<keyword evidence="4" id="KW-1185">Reference proteome</keyword>
<evidence type="ECO:0000313" key="4">
    <source>
        <dbReference type="Proteomes" id="UP000644699"/>
    </source>
</evidence>
<keyword evidence="1" id="KW-0732">Signal</keyword>
<feature type="signal peptide" evidence="1">
    <location>
        <begin position="1"/>
        <end position="24"/>
    </location>
</feature>
<sequence length="347" mass="36745">MRAGRRLRRALAPALLLAGVLVLAAPGTATLQSATDIAVTARAIPRFDPNPAAPVRFGGLEYVGGFSYSSPSPWLMGISAIRLLKGGRFLAVSDTGLWFAGHLDRDAAGRPVGISQARLAPILDPGGQPYRRKSDADAEGLAIGPEGEALVSFEVNHRIAAYADAAAPFGAKPRFLPLPIPRKELRSNQGLETIATAPRGTPLAGRSIVVAERSLDADGNLLAGILGEGGGAFAVRRDEAWSATDGVFLPDGDFLLLERRFQGLTRVGMRIRRIEGRAIRPGALVDGPVLMEADLSKEIDNMEGIDAYRAADGSTRLVLVSDDNGSFLQRNLLLEFKLIEPGPAASN</sequence>
<organism evidence="3 4">
    <name type="scientific">Aureimonas endophytica</name>
    <dbReference type="NCBI Taxonomy" id="2027858"/>
    <lineage>
        <taxon>Bacteria</taxon>
        <taxon>Pseudomonadati</taxon>
        <taxon>Pseudomonadota</taxon>
        <taxon>Alphaproteobacteria</taxon>
        <taxon>Hyphomicrobiales</taxon>
        <taxon>Aurantimonadaceae</taxon>
        <taxon>Aureimonas</taxon>
    </lineage>
</organism>
<protein>
    <recommendedName>
        <fullName evidence="2">Phytase-like domain-containing protein</fullName>
    </recommendedName>
</protein>
<reference evidence="3" key="2">
    <citation type="submission" date="2020-09" db="EMBL/GenBank/DDBJ databases">
        <authorList>
            <person name="Sun Q."/>
            <person name="Zhou Y."/>
        </authorList>
    </citation>
    <scope>NUCLEOTIDE SEQUENCE</scope>
    <source>
        <strain evidence="3">CGMCC 1.15367</strain>
    </source>
</reference>